<feature type="transmembrane region" description="Helical" evidence="1">
    <location>
        <begin position="173"/>
        <end position="194"/>
    </location>
</feature>
<reference evidence="3" key="1">
    <citation type="journal article" date="2019" name="Int. J. Syst. Evol. Microbiol.">
        <title>The Global Catalogue of Microorganisms (GCM) 10K type strain sequencing project: providing services to taxonomists for standard genome sequencing and annotation.</title>
        <authorList>
            <consortium name="The Broad Institute Genomics Platform"/>
            <consortium name="The Broad Institute Genome Sequencing Center for Infectious Disease"/>
            <person name="Wu L."/>
            <person name="Ma J."/>
        </authorList>
    </citation>
    <scope>NUCLEOTIDE SEQUENCE [LARGE SCALE GENOMIC DNA]</scope>
    <source>
        <strain evidence="3">CGMCC 1.15420</strain>
    </source>
</reference>
<keyword evidence="1" id="KW-0812">Transmembrane</keyword>
<dbReference type="EMBL" id="BMIW01000013">
    <property type="protein sequence ID" value="GGF99407.1"/>
    <property type="molecule type" value="Genomic_DNA"/>
</dbReference>
<proteinExistence type="predicted"/>
<evidence type="ECO:0000313" key="2">
    <source>
        <dbReference type="EMBL" id="GGF99407.1"/>
    </source>
</evidence>
<feature type="transmembrane region" description="Helical" evidence="1">
    <location>
        <begin position="214"/>
        <end position="235"/>
    </location>
</feature>
<organism evidence="2 3">
    <name type="scientific">Paenibacillus aceti</name>
    <dbReference type="NCBI Taxonomy" id="1820010"/>
    <lineage>
        <taxon>Bacteria</taxon>
        <taxon>Bacillati</taxon>
        <taxon>Bacillota</taxon>
        <taxon>Bacilli</taxon>
        <taxon>Bacillales</taxon>
        <taxon>Paenibacillaceae</taxon>
        <taxon>Paenibacillus</taxon>
    </lineage>
</organism>
<evidence type="ECO:0000313" key="3">
    <source>
        <dbReference type="Proteomes" id="UP000608420"/>
    </source>
</evidence>
<dbReference type="Proteomes" id="UP000608420">
    <property type="component" value="Unassembled WGS sequence"/>
</dbReference>
<keyword evidence="1" id="KW-0472">Membrane</keyword>
<name>A0ABQ1VUN4_9BACL</name>
<feature type="transmembrane region" description="Helical" evidence="1">
    <location>
        <begin position="52"/>
        <end position="72"/>
    </location>
</feature>
<feature type="transmembrane region" description="Helical" evidence="1">
    <location>
        <begin position="138"/>
        <end position="161"/>
    </location>
</feature>
<sequence>MMELKGWKDAWVIFKRDLCVDRFYLLWNVMFMLYFGVMFSTMLYSVSRDEGVFHPLADCLMLVLMPIVGFYFSRRSFSYLRENSYTQMLWYYRILPIPSRTIMKSRHLQLITSTIFNGFIFFGTIFLIHWIWKLDMNMGIVQFIAFAVTWLGYTLCINGLYIYMELLKKGKVYFWLSMILMLGTVVVSVAISIFNGSLVRYTIDLSVRYSLLSPLMWGSLLIGFVMLYLMGILTVRKLNDRDLI</sequence>
<feature type="transmembrane region" description="Helical" evidence="1">
    <location>
        <begin position="110"/>
        <end position="132"/>
    </location>
</feature>
<comment type="caution">
    <text evidence="2">The sequence shown here is derived from an EMBL/GenBank/DDBJ whole genome shotgun (WGS) entry which is preliminary data.</text>
</comment>
<keyword evidence="1" id="KW-1133">Transmembrane helix</keyword>
<evidence type="ECO:0000256" key="1">
    <source>
        <dbReference type="SAM" id="Phobius"/>
    </source>
</evidence>
<evidence type="ECO:0008006" key="4">
    <source>
        <dbReference type="Google" id="ProtNLM"/>
    </source>
</evidence>
<protein>
    <recommendedName>
        <fullName evidence="4">ABC transporter permease</fullName>
    </recommendedName>
</protein>
<feature type="transmembrane region" description="Helical" evidence="1">
    <location>
        <begin position="23"/>
        <end position="46"/>
    </location>
</feature>
<accession>A0ABQ1VUN4</accession>
<keyword evidence="3" id="KW-1185">Reference proteome</keyword>
<gene>
    <name evidence="2" type="ORF">GCM10010913_21500</name>
</gene>
<dbReference type="RefSeq" id="WP_162944377.1">
    <property type="nucleotide sequence ID" value="NZ_BMIW01000013.1"/>
</dbReference>